<evidence type="ECO:0000256" key="5">
    <source>
        <dbReference type="ARBA" id="ARBA00034313"/>
    </source>
</evidence>
<sequence>MTTKPTPIRTAEITALLLSSTLTGLSLSYSTTLTPRLLESPIPIMLTQWTHAFAQGKKYMPPPAIAAGAAYMYLATRRGLANSRMYAYIAAAVLTVGIVPYTFGVMGRVNRMLEGRERTVRKLELELEGGEGVVVTAEERKGLEEEGAWVKGEVEGSRYLVDRWGMLNLGRAVMLGVGAVVGFVATI</sequence>
<keyword evidence="3 6" id="KW-1133">Transmembrane helix</keyword>
<evidence type="ECO:0000256" key="2">
    <source>
        <dbReference type="ARBA" id="ARBA00022692"/>
    </source>
</evidence>
<dbReference type="EMBL" id="JAULSV010000001">
    <property type="protein sequence ID" value="KAK0657262.1"/>
    <property type="molecule type" value="Genomic_DNA"/>
</dbReference>
<evidence type="ECO:0000313" key="8">
    <source>
        <dbReference type="Proteomes" id="UP001174936"/>
    </source>
</evidence>
<feature type="transmembrane region" description="Helical" evidence="6">
    <location>
        <begin position="85"/>
        <end position="106"/>
    </location>
</feature>
<comment type="similarity">
    <text evidence="5">Belongs to the anthrone oxygenase family.</text>
</comment>
<proteinExistence type="inferred from homology"/>
<dbReference type="Pfam" id="PF08592">
    <property type="entry name" value="Anthrone_oxy"/>
    <property type="match status" value="1"/>
</dbReference>
<gene>
    <name evidence="7" type="ORF">B0T16DRAFT_488435</name>
</gene>
<dbReference type="AlphaFoldDB" id="A0AA40D0I9"/>
<name>A0AA40D0I9_9PEZI</name>
<evidence type="ECO:0000256" key="3">
    <source>
        <dbReference type="ARBA" id="ARBA00022989"/>
    </source>
</evidence>
<keyword evidence="2 6" id="KW-0812">Transmembrane</keyword>
<dbReference type="PANTHER" id="PTHR35042">
    <property type="entry name" value="ANTHRONE OXYGENASE ENCC"/>
    <property type="match status" value="1"/>
</dbReference>
<dbReference type="PANTHER" id="PTHR35042:SF1">
    <property type="entry name" value="DUF1772-DOMAIN-CONTAINING PROTEIN"/>
    <property type="match status" value="1"/>
</dbReference>
<keyword evidence="4 6" id="KW-0472">Membrane</keyword>
<evidence type="ECO:0000256" key="1">
    <source>
        <dbReference type="ARBA" id="ARBA00004141"/>
    </source>
</evidence>
<comment type="subcellular location">
    <subcellularLocation>
        <location evidence="1">Membrane</location>
        <topology evidence="1">Multi-pass membrane protein</topology>
    </subcellularLocation>
</comment>
<dbReference type="InterPro" id="IPR013901">
    <property type="entry name" value="Anthrone_oxy"/>
</dbReference>
<comment type="caution">
    <text evidence="7">The sequence shown here is derived from an EMBL/GenBank/DDBJ whole genome shotgun (WGS) entry which is preliminary data.</text>
</comment>
<organism evidence="7 8">
    <name type="scientific">Cercophora newfieldiana</name>
    <dbReference type="NCBI Taxonomy" id="92897"/>
    <lineage>
        <taxon>Eukaryota</taxon>
        <taxon>Fungi</taxon>
        <taxon>Dikarya</taxon>
        <taxon>Ascomycota</taxon>
        <taxon>Pezizomycotina</taxon>
        <taxon>Sordariomycetes</taxon>
        <taxon>Sordariomycetidae</taxon>
        <taxon>Sordariales</taxon>
        <taxon>Lasiosphaeriaceae</taxon>
        <taxon>Cercophora</taxon>
    </lineage>
</organism>
<keyword evidence="8" id="KW-1185">Reference proteome</keyword>
<reference evidence="7" key="1">
    <citation type="submission" date="2023-06" db="EMBL/GenBank/DDBJ databases">
        <title>Genome-scale phylogeny and comparative genomics of the fungal order Sordariales.</title>
        <authorList>
            <consortium name="Lawrence Berkeley National Laboratory"/>
            <person name="Hensen N."/>
            <person name="Bonometti L."/>
            <person name="Westerberg I."/>
            <person name="Brannstrom I.O."/>
            <person name="Guillou S."/>
            <person name="Cros-Aarteil S."/>
            <person name="Calhoun S."/>
            <person name="Haridas S."/>
            <person name="Kuo A."/>
            <person name="Mondo S."/>
            <person name="Pangilinan J."/>
            <person name="Riley R."/>
            <person name="Labutti K."/>
            <person name="Andreopoulos B."/>
            <person name="Lipzen A."/>
            <person name="Chen C."/>
            <person name="Yanf M."/>
            <person name="Daum C."/>
            <person name="Ng V."/>
            <person name="Clum A."/>
            <person name="Steindorff A."/>
            <person name="Ohm R."/>
            <person name="Martin F."/>
            <person name="Silar P."/>
            <person name="Natvig D."/>
            <person name="Lalanne C."/>
            <person name="Gautier V."/>
            <person name="Ament-Velasquez S.L."/>
            <person name="Kruys A."/>
            <person name="Hutchinson M.I."/>
            <person name="Powell A.J."/>
            <person name="Barry K."/>
            <person name="Miller A.N."/>
            <person name="Grigoriev I.V."/>
            <person name="Debuchy R."/>
            <person name="Gladieux P."/>
            <person name="Thoren M.H."/>
            <person name="Johannesson H."/>
        </authorList>
    </citation>
    <scope>NUCLEOTIDE SEQUENCE</scope>
    <source>
        <strain evidence="7">SMH2532-1</strain>
    </source>
</reference>
<evidence type="ECO:0000256" key="6">
    <source>
        <dbReference type="SAM" id="Phobius"/>
    </source>
</evidence>
<evidence type="ECO:0008006" key="9">
    <source>
        <dbReference type="Google" id="ProtNLM"/>
    </source>
</evidence>
<feature type="transmembrane region" description="Helical" evidence="6">
    <location>
        <begin position="166"/>
        <end position="185"/>
    </location>
</feature>
<protein>
    <recommendedName>
        <fullName evidence="9">DUF1772-domain-containing protein</fullName>
    </recommendedName>
</protein>
<evidence type="ECO:0000313" key="7">
    <source>
        <dbReference type="EMBL" id="KAK0657262.1"/>
    </source>
</evidence>
<accession>A0AA40D0I9</accession>
<dbReference type="Proteomes" id="UP001174936">
    <property type="component" value="Unassembled WGS sequence"/>
</dbReference>
<evidence type="ECO:0000256" key="4">
    <source>
        <dbReference type="ARBA" id="ARBA00023136"/>
    </source>
</evidence>
<dbReference type="GO" id="GO:0016020">
    <property type="term" value="C:membrane"/>
    <property type="evidence" value="ECO:0007669"/>
    <property type="project" value="UniProtKB-SubCell"/>
</dbReference>